<dbReference type="STRING" id="4540.A0A3L6QFF6"/>
<feature type="chain" id="PRO_5018168771" evidence="1">
    <location>
        <begin position="20"/>
        <end position="130"/>
    </location>
</feature>
<evidence type="ECO:0000256" key="1">
    <source>
        <dbReference type="SAM" id="SignalP"/>
    </source>
</evidence>
<evidence type="ECO:0000313" key="3">
    <source>
        <dbReference type="Proteomes" id="UP000275267"/>
    </source>
</evidence>
<keyword evidence="3" id="KW-1185">Reference proteome</keyword>
<feature type="signal peptide" evidence="1">
    <location>
        <begin position="1"/>
        <end position="19"/>
    </location>
</feature>
<reference evidence="3" key="1">
    <citation type="journal article" date="2019" name="Nat. Commun.">
        <title>The genome of broomcorn millet.</title>
        <authorList>
            <person name="Zou C."/>
            <person name="Miki D."/>
            <person name="Li D."/>
            <person name="Tang Q."/>
            <person name="Xiao L."/>
            <person name="Rajput S."/>
            <person name="Deng P."/>
            <person name="Jia W."/>
            <person name="Huang R."/>
            <person name="Zhang M."/>
            <person name="Sun Y."/>
            <person name="Hu J."/>
            <person name="Fu X."/>
            <person name="Schnable P.S."/>
            <person name="Li F."/>
            <person name="Zhang H."/>
            <person name="Feng B."/>
            <person name="Zhu X."/>
            <person name="Liu R."/>
            <person name="Schnable J.C."/>
            <person name="Zhu J.-K."/>
            <person name="Zhang H."/>
        </authorList>
    </citation>
    <scope>NUCLEOTIDE SEQUENCE [LARGE SCALE GENOMIC DNA]</scope>
</reference>
<proteinExistence type="predicted"/>
<name>A0A3L6QFF6_PANMI</name>
<dbReference type="EMBL" id="PQIB02000012">
    <property type="protein sequence ID" value="RLM79448.1"/>
    <property type="molecule type" value="Genomic_DNA"/>
</dbReference>
<sequence>MRCGLLGLGALLAAAGALGVTFGAGHCLYVGARRSVEWDEDEDHIQITFDAEPVDIDAIKKGHWVSKVLHGLYVTCMDTVMMELDGVFSISADAVPITDKDNLSTSRARRRATAWCCGAPGYGLSVPQPH</sequence>
<gene>
    <name evidence="2" type="ORF">C2845_PM12G25070</name>
</gene>
<dbReference type="OrthoDB" id="2012132at2759"/>
<comment type="caution">
    <text evidence="2">The sequence shown here is derived from an EMBL/GenBank/DDBJ whole genome shotgun (WGS) entry which is preliminary data.</text>
</comment>
<dbReference type="AlphaFoldDB" id="A0A3L6QFF6"/>
<protein>
    <submittedName>
        <fullName evidence="2">Uncharacterized protein</fullName>
    </submittedName>
</protein>
<organism evidence="2 3">
    <name type="scientific">Panicum miliaceum</name>
    <name type="common">Proso millet</name>
    <name type="synonym">Broomcorn millet</name>
    <dbReference type="NCBI Taxonomy" id="4540"/>
    <lineage>
        <taxon>Eukaryota</taxon>
        <taxon>Viridiplantae</taxon>
        <taxon>Streptophyta</taxon>
        <taxon>Embryophyta</taxon>
        <taxon>Tracheophyta</taxon>
        <taxon>Spermatophyta</taxon>
        <taxon>Magnoliopsida</taxon>
        <taxon>Liliopsida</taxon>
        <taxon>Poales</taxon>
        <taxon>Poaceae</taxon>
        <taxon>PACMAD clade</taxon>
        <taxon>Panicoideae</taxon>
        <taxon>Panicodae</taxon>
        <taxon>Paniceae</taxon>
        <taxon>Panicinae</taxon>
        <taxon>Panicum</taxon>
        <taxon>Panicum sect. Panicum</taxon>
    </lineage>
</organism>
<dbReference type="PANTHER" id="PTHR31656">
    <property type="entry name" value="ROOT CAP DOMAIN-CONTAINING PROTEIN"/>
    <property type="match status" value="1"/>
</dbReference>
<dbReference type="Proteomes" id="UP000275267">
    <property type="component" value="Unassembled WGS sequence"/>
</dbReference>
<keyword evidence="1" id="KW-0732">Signal</keyword>
<accession>A0A3L6QFF6</accession>
<evidence type="ECO:0000313" key="2">
    <source>
        <dbReference type="EMBL" id="RLM79448.1"/>
    </source>
</evidence>